<name>A0A841D4Y1_PLAVE</name>
<organism evidence="1 2">
    <name type="scientific">Planomonospora venezuelensis</name>
    <dbReference type="NCBI Taxonomy" id="1999"/>
    <lineage>
        <taxon>Bacteria</taxon>
        <taxon>Bacillati</taxon>
        <taxon>Actinomycetota</taxon>
        <taxon>Actinomycetes</taxon>
        <taxon>Streptosporangiales</taxon>
        <taxon>Streptosporangiaceae</taxon>
        <taxon>Planomonospora</taxon>
    </lineage>
</organism>
<comment type="caution">
    <text evidence="1">The sequence shown here is derived from an EMBL/GenBank/DDBJ whole genome shotgun (WGS) entry which is preliminary data.</text>
</comment>
<accession>A0A841D4Y1</accession>
<sequence>MQAWTKPDLLFDRETEWEDLVEFAGNPASGATLALVYGRRRQGKTLLLELLTEAAGGFMFTGLQQSDTQNRADLATAYARHTGLPGAAFGDWREAVDALLRLGEGRDQPVTVVLDEFSYLLEAAPPLASIVQNALSPRSHAKTRTRTRLILCGSAITTMRGLLGGSAPLRGRATLELMVDPLGYRDAAEFWGVAHDPELAFRLHALVGGTPAYREMSFDAPMSAADFDGWVARRLLRPASAMFREGDVLLHEEPGLGDPALHYAVLAAISRGAHKRGEIATVLGRPDSALTYPLLMLEHTLLIERLDDAFRQKRPVYRIAEPLIRFHQLVIRPNEGRLVMRAEKQVWAEAADAVSSLIYGPHLEDLARRWCMEHASKETLGGVAGQVMPAVLACRKERSSHELDVVAIEARLSAADRVTAIGEVKATAVPMDTGAVERLEHIRGLLDPGKVDGPPKLLLFSRSGFTRGLRDLAKARDDVELIDLDRLYRGD</sequence>
<dbReference type="PANTHER" id="PTHR34704:SF1">
    <property type="entry name" value="ATPASE"/>
    <property type="match status" value="1"/>
</dbReference>
<proteinExistence type="predicted"/>
<evidence type="ECO:0008006" key="3">
    <source>
        <dbReference type="Google" id="ProtNLM"/>
    </source>
</evidence>
<dbReference type="SUPFAM" id="SSF52540">
    <property type="entry name" value="P-loop containing nucleoside triphosphate hydrolases"/>
    <property type="match status" value="1"/>
</dbReference>
<dbReference type="EMBL" id="JACHJJ010000018">
    <property type="protein sequence ID" value="MBB5965712.1"/>
    <property type="molecule type" value="Genomic_DNA"/>
</dbReference>
<dbReference type="RefSeq" id="WP_184945287.1">
    <property type="nucleotide sequence ID" value="NZ_BAAAWZ010000001.1"/>
</dbReference>
<keyword evidence="2" id="KW-1185">Reference proteome</keyword>
<protein>
    <recommendedName>
        <fullName evidence="3">ATPase</fullName>
    </recommendedName>
</protein>
<dbReference type="Gene3D" id="3.40.50.300">
    <property type="entry name" value="P-loop containing nucleotide triphosphate hydrolases"/>
    <property type="match status" value="1"/>
</dbReference>
<evidence type="ECO:0000313" key="1">
    <source>
        <dbReference type="EMBL" id="MBB5965712.1"/>
    </source>
</evidence>
<gene>
    <name evidence="1" type="ORF">FHS22_005002</name>
</gene>
<dbReference type="InterPro" id="IPR027417">
    <property type="entry name" value="P-loop_NTPase"/>
</dbReference>
<dbReference type="Proteomes" id="UP000562352">
    <property type="component" value="Unassembled WGS sequence"/>
</dbReference>
<reference evidence="1 2" key="1">
    <citation type="submission" date="2020-08" db="EMBL/GenBank/DDBJ databases">
        <title>Genomic Encyclopedia of Type Strains, Phase III (KMG-III): the genomes of soil and plant-associated and newly described type strains.</title>
        <authorList>
            <person name="Whitman W."/>
        </authorList>
    </citation>
    <scope>NUCLEOTIDE SEQUENCE [LARGE SCALE GENOMIC DNA]</scope>
    <source>
        <strain evidence="1 2">CECT 3303</strain>
    </source>
</reference>
<dbReference type="AlphaFoldDB" id="A0A841D4Y1"/>
<dbReference type="PANTHER" id="PTHR34704">
    <property type="entry name" value="ATPASE"/>
    <property type="match status" value="1"/>
</dbReference>
<evidence type="ECO:0000313" key="2">
    <source>
        <dbReference type="Proteomes" id="UP000562352"/>
    </source>
</evidence>